<sequence length="100" mass="11124">MPTKTQIISVLKKTSDPELNVSIYDLGLIYNVTVGKKGDVNILMSLTSIGCPLFSTIQSDMETRIKKVKGVKSVSIELTFDPPWNMDKMSKEAKEKLGFI</sequence>
<name>A0A0G1JRH5_9BACT</name>
<comment type="caution">
    <text evidence="2">The sequence shown here is derived from an EMBL/GenBank/DDBJ whole genome shotgun (WGS) entry which is preliminary data.</text>
</comment>
<organism evidence="2 3">
    <name type="scientific">Candidatus Gottesmanbacteria bacterium GW2011_GWA2_44_17</name>
    <dbReference type="NCBI Taxonomy" id="1618444"/>
    <lineage>
        <taxon>Bacteria</taxon>
        <taxon>Candidatus Gottesmaniibacteriota</taxon>
    </lineage>
</organism>
<gene>
    <name evidence="2" type="ORF">UW37_C0022G0004</name>
</gene>
<dbReference type="InterPro" id="IPR052339">
    <property type="entry name" value="Fe-S_Maturation_MIP18"/>
</dbReference>
<dbReference type="EMBL" id="LCIB01000022">
    <property type="protein sequence ID" value="KKT46522.1"/>
    <property type="molecule type" value="Genomic_DNA"/>
</dbReference>
<evidence type="ECO:0000313" key="3">
    <source>
        <dbReference type="Proteomes" id="UP000034063"/>
    </source>
</evidence>
<protein>
    <recommendedName>
        <fullName evidence="1">MIP18 family-like domain-containing protein</fullName>
    </recommendedName>
</protein>
<dbReference type="PANTHER" id="PTHR42831">
    <property type="entry name" value="FE-S PROTEIN MATURATION AUXILIARY FACTOR YITW"/>
    <property type="match status" value="1"/>
</dbReference>
<evidence type="ECO:0000313" key="2">
    <source>
        <dbReference type="EMBL" id="KKT46522.1"/>
    </source>
</evidence>
<accession>A0A0G1JRH5</accession>
<dbReference type="Proteomes" id="UP000034063">
    <property type="component" value="Unassembled WGS sequence"/>
</dbReference>
<dbReference type="Gene3D" id="3.30.300.130">
    <property type="entry name" value="Fe-S cluster assembly (FSCA)"/>
    <property type="match status" value="1"/>
</dbReference>
<evidence type="ECO:0000259" key="1">
    <source>
        <dbReference type="Pfam" id="PF01883"/>
    </source>
</evidence>
<reference evidence="2 3" key="1">
    <citation type="journal article" date="2015" name="Nature">
        <title>rRNA introns, odd ribosomes, and small enigmatic genomes across a large radiation of phyla.</title>
        <authorList>
            <person name="Brown C.T."/>
            <person name="Hug L.A."/>
            <person name="Thomas B.C."/>
            <person name="Sharon I."/>
            <person name="Castelle C.J."/>
            <person name="Singh A."/>
            <person name="Wilkins M.J."/>
            <person name="Williams K.H."/>
            <person name="Banfield J.F."/>
        </authorList>
    </citation>
    <scope>NUCLEOTIDE SEQUENCE [LARGE SCALE GENOMIC DNA]</scope>
</reference>
<proteinExistence type="predicted"/>
<dbReference type="SUPFAM" id="SSF117916">
    <property type="entry name" value="Fe-S cluster assembly (FSCA) domain-like"/>
    <property type="match status" value="1"/>
</dbReference>
<dbReference type="PANTHER" id="PTHR42831:SF1">
    <property type="entry name" value="FE-S PROTEIN MATURATION AUXILIARY FACTOR YITW"/>
    <property type="match status" value="1"/>
</dbReference>
<feature type="domain" description="MIP18 family-like" evidence="1">
    <location>
        <begin position="4"/>
        <end position="76"/>
    </location>
</feature>
<dbReference type="AlphaFoldDB" id="A0A0G1JRH5"/>
<dbReference type="Pfam" id="PF01883">
    <property type="entry name" value="FeS_assembly_P"/>
    <property type="match status" value="1"/>
</dbReference>
<dbReference type="InterPro" id="IPR034904">
    <property type="entry name" value="FSCA_dom_sf"/>
</dbReference>
<dbReference type="InterPro" id="IPR002744">
    <property type="entry name" value="MIP18-like"/>
</dbReference>